<evidence type="ECO:0000256" key="4">
    <source>
        <dbReference type="ARBA" id="ARBA00022475"/>
    </source>
</evidence>
<comment type="caution">
    <text evidence="10">The sequence shown here is derived from an EMBL/GenBank/DDBJ whole genome shotgun (WGS) entry which is preliminary data.</text>
</comment>
<dbReference type="GO" id="GO:0005886">
    <property type="term" value="C:plasma membrane"/>
    <property type="evidence" value="ECO:0007669"/>
    <property type="project" value="UniProtKB-SubCell"/>
</dbReference>
<dbReference type="InterPro" id="IPR036259">
    <property type="entry name" value="MFS_trans_sf"/>
</dbReference>
<comment type="similarity">
    <text evidence="2">Belongs to the major facilitator superfamily. EmrB family.</text>
</comment>
<feature type="transmembrane region" description="Helical" evidence="8">
    <location>
        <begin position="51"/>
        <end position="70"/>
    </location>
</feature>
<accession>A0A0P6XHB6</accession>
<evidence type="ECO:0000256" key="6">
    <source>
        <dbReference type="ARBA" id="ARBA00022989"/>
    </source>
</evidence>
<evidence type="ECO:0000256" key="5">
    <source>
        <dbReference type="ARBA" id="ARBA00022692"/>
    </source>
</evidence>
<sequence>MTSSRPNLQHWLTLLSVGSGVLMATLDASIVNISLPTLVKDLHTDFATVEWVVLAYVLMVTALMLGAARLGDLYNKKRLYQIGLIIFTLGSLLCGLAPTITALIVFRALQGIGAAFTQALGTAIVTEVFPPESRGRALGTIGSIVSIGIAAGPPLGGLIIAWAGWHWVFLVNLPIGIIASLIVHRFVPNLHPGQRDGGFDAVGALILFIAMGCYALGMTLGQDLGFGNQWPKILLGVSLIGLILFVWVEHRQPHPMVDLSLFRNVLFSINLLMAFLVFVVMAGMFLMPFFLQLVQGYPTQLVGLLMMAHPVAMGIVAPVAGALSDRYGSREISLIGLIMVIIGCLSVASIRAGISPLAFVLHLIPFGIGLGMFQSPNNNAIMSAVPRNRLGIASGLLALMRTLGQTSGLPLMGTLFALQVRAFANLAPGFEVTQAEPSALLAGLRGTYHIAAFVILVATLLAVLALWIDAQKRKQHAAHPVLEGKHKVCR</sequence>
<dbReference type="InterPro" id="IPR004638">
    <property type="entry name" value="EmrB-like"/>
</dbReference>
<feature type="transmembrane region" description="Helical" evidence="8">
    <location>
        <begin position="447"/>
        <end position="468"/>
    </location>
</feature>
<dbReference type="CDD" id="cd17321">
    <property type="entry name" value="MFS_MMR_MDR_like"/>
    <property type="match status" value="1"/>
</dbReference>
<feature type="transmembrane region" description="Helical" evidence="8">
    <location>
        <begin position="269"/>
        <end position="291"/>
    </location>
</feature>
<proteinExistence type="inferred from homology"/>
<evidence type="ECO:0000313" key="10">
    <source>
        <dbReference type="EMBL" id="KPL82611.1"/>
    </source>
</evidence>
<name>A0A0P6XHB6_9CHLR</name>
<dbReference type="InterPro" id="IPR011701">
    <property type="entry name" value="MFS"/>
</dbReference>
<protein>
    <submittedName>
        <fullName evidence="10">Multidrug MFS transporter</fullName>
    </submittedName>
</protein>
<dbReference type="PATRIC" id="fig|869279.4.peg.1800"/>
<dbReference type="RefSeq" id="WP_201778095.1">
    <property type="nucleotide sequence ID" value="NZ_LGKO01000005.1"/>
</dbReference>
<dbReference type="InterPro" id="IPR020846">
    <property type="entry name" value="MFS_dom"/>
</dbReference>
<dbReference type="STRING" id="869279.SE15_10900"/>
<dbReference type="SUPFAM" id="SSF103473">
    <property type="entry name" value="MFS general substrate transporter"/>
    <property type="match status" value="1"/>
</dbReference>
<feature type="transmembrane region" description="Helical" evidence="8">
    <location>
        <begin position="169"/>
        <end position="187"/>
    </location>
</feature>
<keyword evidence="6 8" id="KW-1133">Transmembrane helix</keyword>
<dbReference type="PANTHER" id="PTHR42718">
    <property type="entry name" value="MAJOR FACILITATOR SUPERFAMILY MULTIDRUG TRANSPORTER MFSC"/>
    <property type="match status" value="1"/>
</dbReference>
<comment type="subcellular location">
    <subcellularLocation>
        <location evidence="1">Cell membrane</location>
        <topology evidence="1">Multi-pass membrane protein</topology>
    </subcellularLocation>
</comment>
<dbReference type="AlphaFoldDB" id="A0A0P6XHB6"/>
<feature type="transmembrane region" description="Helical" evidence="8">
    <location>
        <begin position="12"/>
        <end position="31"/>
    </location>
</feature>
<evidence type="ECO:0000256" key="1">
    <source>
        <dbReference type="ARBA" id="ARBA00004651"/>
    </source>
</evidence>
<feature type="transmembrane region" description="Helical" evidence="8">
    <location>
        <begin position="112"/>
        <end position="129"/>
    </location>
</feature>
<dbReference type="PROSITE" id="PS50850">
    <property type="entry name" value="MFS"/>
    <property type="match status" value="1"/>
</dbReference>
<reference evidence="10 11" key="1">
    <citation type="submission" date="2015-07" db="EMBL/GenBank/DDBJ databases">
        <title>Whole genome sequence of Thermanaerothrix daxensis DSM 23592.</title>
        <authorList>
            <person name="Hemp J."/>
            <person name="Ward L.M."/>
            <person name="Pace L.A."/>
            <person name="Fischer W.W."/>
        </authorList>
    </citation>
    <scope>NUCLEOTIDE SEQUENCE [LARGE SCALE GENOMIC DNA]</scope>
    <source>
        <strain evidence="10 11">GNS-1</strain>
    </source>
</reference>
<dbReference type="NCBIfam" id="TIGR00711">
    <property type="entry name" value="efflux_EmrB"/>
    <property type="match status" value="1"/>
</dbReference>
<keyword evidence="5 8" id="KW-0812">Transmembrane</keyword>
<feature type="transmembrane region" description="Helical" evidence="8">
    <location>
        <begin position="229"/>
        <end position="248"/>
    </location>
</feature>
<keyword evidence="4" id="KW-1003">Cell membrane</keyword>
<feature type="transmembrane region" description="Helical" evidence="8">
    <location>
        <begin position="141"/>
        <end position="163"/>
    </location>
</feature>
<dbReference type="Gene3D" id="1.20.1250.20">
    <property type="entry name" value="MFS general substrate transporter like domains"/>
    <property type="match status" value="2"/>
</dbReference>
<organism evidence="10 11">
    <name type="scientific">Thermanaerothrix daxensis</name>
    <dbReference type="NCBI Taxonomy" id="869279"/>
    <lineage>
        <taxon>Bacteria</taxon>
        <taxon>Bacillati</taxon>
        <taxon>Chloroflexota</taxon>
        <taxon>Anaerolineae</taxon>
        <taxon>Anaerolineales</taxon>
        <taxon>Anaerolineaceae</taxon>
        <taxon>Thermanaerothrix</taxon>
    </lineage>
</organism>
<feature type="transmembrane region" description="Helical" evidence="8">
    <location>
        <begin position="297"/>
        <end position="320"/>
    </location>
</feature>
<feature type="domain" description="Major facilitator superfamily (MFS) profile" evidence="9">
    <location>
        <begin position="13"/>
        <end position="474"/>
    </location>
</feature>
<evidence type="ECO:0000259" key="9">
    <source>
        <dbReference type="PROSITE" id="PS50850"/>
    </source>
</evidence>
<keyword evidence="11" id="KW-1185">Reference proteome</keyword>
<dbReference type="PANTHER" id="PTHR42718:SF9">
    <property type="entry name" value="MAJOR FACILITATOR SUPERFAMILY MULTIDRUG TRANSPORTER MFSC"/>
    <property type="match status" value="1"/>
</dbReference>
<keyword evidence="3" id="KW-0813">Transport</keyword>
<gene>
    <name evidence="10" type="ORF">SE15_10900</name>
</gene>
<dbReference type="Pfam" id="PF07690">
    <property type="entry name" value="MFS_1"/>
    <property type="match status" value="1"/>
</dbReference>
<dbReference type="PRINTS" id="PR01036">
    <property type="entry name" value="TCRTETB"/>
</dbReference>
<feature type="transmembrane region" description="Helical" evidence="8">
    <location>
        <begin position="332"/>
        <end position="350"/>
    </location>
</feature>
<evidence type="ECO:0000256" key="3">
    <source>
        <dbReference type="ARBA" id="ARBA00022448"/>
    </source>
</evidence>
<keyword evidence="7 8" id="KW-0472">Membrane</keyword>
<feature type="transmembrane region" description="Helical" evidence="8">
    <location>
        <begin position="82"/>
        <end position="106"/>
    </location>
</feature>
<evidence type="ECO:0000313" key="11">
    <source>
        <dbReference type="Proteomes" id="UP000050544"/>
    </source>
</evidence>
<evidence type="ECO:0000256" key="2">
    <source>
        <dbReference type="ARBA" id="ARBA00008537"/>
    </source>
</evidence>
<dbReference type="GO" id="GO:0022857">
    <property type="term" value="F:transmembrane transporter activity"/>
    <property type="evidence" value="ECO:0007669"/>
    <property type="project" value="InterPro"/>
</dbReference>
<dbReference type="EMBL" id="LGKO01000005">
    <property type="protein sequence ID" value="KPL82611.1"/>
    <property type="molecule type" value="Genomic_DNA"/>
</dbReference>
<evidence type="ECO:0000256" key="7">
    <source>
        <dbReference type="ARBA" id="ARBA00023136"/>
    </source>
</evidence>
<dbReference type="Proteomes" id="UP000050544">
    <property type="component" value="Unassembled WGS sequence"/>
</dbReference>
<feature type="transmembrane region" description="Helical" evidence="8">
    <location>
        <begin position="199"/>
        <end position="217"/>
    </location>
</feature>
<evidence type="ECO:0000256" key="8">
    <source>
        <dbReference type="SAM" id="Phobius"/>
    </source>
</evidence>